<dbReference type="InterPro" id="IPR011009">
    <property type="entry name" value="Kinase-like_dom_sf"/>
</dbReference>
<sequence>MLSGRYHFFNAGDDMNALAQIMMIRGSQETIRAAKQFGKTVICSKVLPSKDLRTLCEELRRVCMVSASGSEIELQKPLSSLQLKIMEKQDSWFVEQTNVNPSEDTDKGLNYTLMTEATGSKQPNLNGWDSVPDEAYHLLDRLLDMNPATRITAEEALLHPFFSDLM</sequence>
<proteinExistence type="predicted"/>
<accession>A0ABN9HM12</accession>
<comment type="caution">
    <text evidence="1">The sequence shown here is derived from an EMBL/GenBank/DDBJ whole genome shotgun (WGS) entry which is preliminary data.</text>
</comment>
<evidence type="ECO:0000313" key="2">
    <source>
        <dbReference type="Proteomes" id="UP001162483"/>
    </source>
</evidence>
<keyword evidence="2" id="KW-1185">Reference proteome</keyword>
<dbReference type="Proteomes" id="UP001162483">
    <property type="component" value="Unassembled WGS sequence"/>
</dbReference>
<gene>
    <name evidence="1" type="ORF">SPARVUS_LOCUS16073208</name>
</gene>
<protein>
    <recommendedName>
        <fullName evidence="3">Protein kinase domain-containing protein</fullName>
    </recommendedName>
</protein>
<dbReference type="SUPFAM" id="SSF56112">
    <property type="entry name" value="Protein kinase-like (PK-like)"/>
    <property type="match status" value="1"/>
</dbReference>
<evidence type="ECO:0000313" key="1">
    <source>
        <dbReference type="EMBL" id="CAI9620986.1"/>
    </source>
</evidence>
<dbReference type="EMBL" id="CATNWA010021014">
    <property type="protein sequence ID" value="CAI9620986.1"/>
    <property type="molecule type" value="Genomic_DNA"/>
</dbReference>
<evidence type="ECO:0008006" key="3">
    <source>
        <dbReference type="Google" id="ProtNLM"/>
    </source>
</evidence>
<organism evidence="1 2">
    <name type="scientific">Staurois parvus</name>
    <dbReference type="NCBI Taxonomy" id="386267"/>
    <lineage>
        <taxon>Eukaryota</taxon>
        <taxon>Metazoa</taxon>
        <taxon>Chordata</taxon>
        <taxon>Craniata</taxon>
        <taxon>Vertebrata</taxon>
        <taxon>Euteleostomi</taxon>
        <taxon>Amphibia</taxon>
        <taxon>Batrachia</taxon>
        <taxon>Anura</taxon>
        <taxon>Neobatrachia</taxon>
        <taxon>Ranoidea</taxon>
        <taxon>Ranidae</taxon>
        <taxon>Staurois</taxon>
    </lineage>
</organism>
<dbReference type="Gene3D" id="1.10.510.10">
    <property type="entry name" value="Transferase(Phosphotransferase) domain 1"/>
    <property type="match status" value="1"/>
</dbReference>
<reference evidence="1" key="1">
    <citation type="submission" date="2023-05" db="EMBL/GenBank/DDBJ databases">
        <authorList>
            <person name="Stuckert A."/>
        </authorList>
    </citation>
    <scope>NUCLEOTIDE SEQUENCE</scope>
</reference>
<name>A0ABN9HM12_9NEOB</name>